<feature type="domain" description="NAD-dependent epimerase/dehydratase" evidence="2">
    <location>
        <begin position="4"/>
        <end position="134"/>
    </location>
</feature>
<dbReference type="Pfam" id="PF08338">
    <property type="entry name" value="DUF1731"/>
    <property type="match status" value="1"/>
</dbReference>
<evidence type="ECO:0000313" key="5">
    <source>
        <dbReference type="Proteomes" id="UP000199679"/>
    </source>
</evidence>
<dbReference type="AlphaFoldDB" id="A0A1H1RRC7"/>
<dbReference type="InterPro" id="IPR001509">
    <property type="entry name" value="Epimerase_deHydtase"/>
</dbReference>
<name>A0A1H1RRC7_MUCMA</name>
<gene>
    <name evidence="4" type="ORF">SAMN05216490_1055</name>
</gene>
<dbReference type="Pfam" id="PF01370">
    <property type="entry name" value="Epimerase"/>
    <property type="match status" value="1"/>
</dbReference>
<dbReference type="InterPro" id="IPR013549">
    <property type="entry name" value="DUF1731"/>
</dbReference>
<dbReference type="PANTHER" id="PTHR11092">
    <property type="entry name" value="SUGAR NUCLEOTIDE EPIMERASE RELATED"/>
    <property type="match status" value="1"/>
</dbReference>
<dbReference type="OrthoDB" id="9801773at2"/>
<evidence type="ECO:0000256" key="1">
    <source>
        <dbReference type="ARBA" id="ARBA00009353"/>
    </source>
</evidence>
<evidence type="ECO:0000259" key="3">
    <source>
        <dbReference type="Pfam" id="PF08338"/>
    </source>
</evidence>
<dbReference type="InterPro" id="IPR010099">
    <property type="entry name" value="SDR39U1"/>
</dbReference>
<accession>A0A1H1RRC7</accession>
<dbReference type="PANTHER" id="PTHR11092:SF0">
    <property type="entry name" value="EPIMERASE FAMILY PROTEIN SDR39U1"/>
    <property type="match status" value="1"/>
</dbReference>
<evidence type="ECO:0000313" key="4">
    <source>
        <dbReference type="EMBL" id="SDS38214.1"/>
    </source>
</evidence>
<feature type="domain" description="DUF1731" evidence="3">
    <location>
        <begin position="255"/>
        <end position="299"/>
    </location>
</feature>
<protein>
    <recommendedName>
        <fullName evidence="6">DUF1731 domain-containing protein</fullName>
    </recommendedName>
</protein>
<reference evidence="4 5" key="1">
    <citation type="submission" date="2016-10" db="EMBL/GenBank/DDBJ databases">
        <authorList>
            <person name="de Groot N.N."/>
        </authorList>
    </citation>
    <scope>NUCLEOTIDE SEQUENCE [LARGE SCALE GENOMIC DNA]</scope>
    <source>
        <strain evidence="4 5">MP1X4</strain>
    </source>
</reference>
<keyword evidence="5" id="KW-1185">Reference proteome</keyword>
<evidence type="ECO:0008006" key="6">
    <source>
        <dbReference type="Google" id="ProtNLM"/>
    </source>
</evidence>
<dbReference type="STRING" id="652787.SAMN05216490_1055"/>
<dbReference type="Proteomes" id="UP000199679">
    <property type="component" value="Chromosome I"/>
</dbReference>
<dbReference type="Gene3D" id="3.40.50.720">
    <property type="entry name" value="NAD(P)-binding Rossmann-like Domain"/>
    <property type="match status" value="1"/>
</dbReference>
<dbReference type="RefSeq" id="WP_091370013.1">
    <property type="nucleotide sequence ID" value="NZ_LT629740.1"/>
</dbReference>
<dbReference type="InterPro" id="IPR036291">
    <property type="entry name" value="NAD(P)-bd_dom_sf"/>
</dbReference>
<dbReference type="SUPFAM" id="SSF51735">
    <property type="entry name" value="NAD(P)-binding Rossmann-fold domains"/>
    <property type="match status" value="1"/>
</dbReference>
<dbReference type="NCBIfam" id="TIGR01777">
    <property type="entry name" value="yfcH"/>
    <property type="match status" value="1"/>
</dbReference>
<comment type="similarity">
    <text evidence="1">Belongs to the NAD(P)-dependent epimerase/dehydratase family. SDR39U1 subfamily.</text>
</comment>
<dbReference type="EMBL" id="LT629740">
    <property type="protein sequence ID" value="SDS38214.1"/>
    <property type="molecule type" value="Genomic_DNA"/>
</dbReference>
<organism evidence="4 5">
    <name type="scientific">Mucilaginibacter mallensis</name>
    <dbReference type="NCBI Taxonomy" id="652787"/>
    <lineage>
        <taxon>Bacteria</taxon>
        <taxon>Pseudomonadati</taxon>
        <taxon>Bacteroidota</taxon>
        <taxon>Sphingobacteriia</taxon>
        <taxon>Sphingobacteriales</taxon>
        <taxon>Sphingobacteriaceae</taxon>
        <taxon>Mucilaginibacter</taxon>
    </lineage>
</organism>
<sequence>MAKIILAGGSGFIGQILAAHFTGKDDEVIVLTRSSNRVVNNVKYVNWNAATIGNWVAELENCDVLINLNGKSVNCRYNDKNKKEILDSRVNATRVLGEAIRMIENAPKLWINAASATIYRYAEDRPQDEYTGELGKGFSVDVCKQWEAAFFEQDTPGVRKIGLRIAITLGRKGGVMPYYFNLAKFGLGGRQGSGKQYFSWVCENDVTGVIDFLRDHEELEGVFNVSAPNPVQNHEFMSVVRNVMKMPLGLPATKWMLAIGTRLLSTEAELVLKSRWVVPTRLQEAGYVFKVPYIKDAVKLSSL</sequence>
<proteinExistence type="inferred from homology"/>
<evidence type="ECO:0000259" key="2">
    <source>
        <dbReference type="Pfam" id="PF01370"/>
    </source>
</evidence>